<evidence type="ECO:0000256" key="3">
    <source>
        <dbReference type="ARBA" id="ARBA00022895"/>
    </source>
</evidence>
<sequence>MTSVPNNIYPDYCHSLSPTIGKWCPLLATDVHRLRTVGMFCDERALYHFDNHPVKWVRITGVVVAVDEFKGKRVFTVDDSSGMCIECTAIAPPPPPSEKDKPIMPSHLNQIASLMVVRNTGISNAAGGGKMREKKVGEKGKEREKTVGAKEKGGGKVVPSVQCPAVPWDEVDVGTVVKVKGRVNNWWDTIQIEVIKIEVLGCTDQEVRCWNEVLAFKRDVLSKPWVVSQEEEERCRRGREKELRCARKGSGRKVVEDTDKEDRERRKRKEAERTEVERREEDAKCRKAKEEERLKAKAKARTYPSMAVLKAAKGKYDALGI</sequence>
<dbReference type="AlphaFoldDB" id="A0A8H7TD80"/>
<evidence type="ECO:0000256" key="4">
    <source>
        <dbReference type="SAM" id="MobiDB-lite"/>
    </source>
</evidence>
<keyword evidence="2" id="KW-0158">Chromosome</keyword>
<reference evidence="6" key="1">
    <citation type="submission" date="2021-02" db="EMBL/GenBank/DDBJ databases">
        <title>Genome sequence Cadophora malorum strain M34.</title>
        <authorList>
            <person name="Stefanovic E."/>
            <person name="Vu D."/>
            <person name="Scully C."/>
            <person name="Dijksterhuis J."/>
            <person name="Roader J."/>
            <person name="Houbraken J."/>
        </authorList>
    </citation>
    <scope>NUCLEOTIDE SEQUENCE</scope>
    <source>
        <strain evidence="6">M34</strain>
    </source>
</reference>
<keyword evidence="7" id="KW-1185">Reference proteome</keyword>
<dbReference type="SUPFAM" id="SSF50249">
    <property type="entry name" value="Nucleic acid-binding proteins"/>
    <property type="match status" value="1"/>
</dbReference>
<dbReference type="Pfam" id="PF10451">
    <property type="entry name" value="Stn1"/>
    <property type="match status" value="1"/>
</dbReference>
<feature type="region of interest" description="Disordered" evidence="4">
    <location>
        <begin position="127"/>
        <end position="155"/>
    </location>
</feature>
<gene>
    <name evidence="6" type="ORF">IFR04_009546</name>
</gene>
<feature type="domain" description="CST complex subunit Stn1 N-terminal" evidence="5">
    <location>
        <begin position="46"/>
        <end position="88"/>
    </location>
</feature>
<comment type="caution">
    <text evidence="6">The sequence shown here is derived from an EMBL/GenBank/DDBJ whole genome shotgun (WGS) entry which is preliminary data.</text>
</comment>
<dbReference type="InterPro" id="IPR012340">
    <property type="entry name" value="NA-bd_OB-fold"/>
</dbReference>
<name>A0A8H7TD80_9HELO</name>
<organism evidence="6 7">
    <name type="scientific">Cadophora malorum</name>
    <dbReference type="NCBI Taxonomy" id="108018"/>
    <lineage>
        <taxon>Eukaryota</taxon>
        <taxon>Fungi</taxon>
        <taxon>Dikarya</taxon>
        <taxon>Ascomycota</taxon>
        <taxon>Pezizomycotina</taxon>
        <taxon>Leotiomycetes</taxon>
        <taxon>Helotiales</taxon>
        <taxon>Ploettnerulaceae</taxon>
        <taxon>Cadophora</taxon>
    </lineage>
</organism>
<proteinExistence type="predicted"/>
<feature type="compositionally biased region" description="Basic and acidic residues" evidence="4">
    <location>
        <begin position="130"/>
        <end position="154"/>
    </location>
</feature>
<dbReference type="Proteomes" id="UP000664132">
    <property type="component" value="Unassembled WGS sequence"/>
</dbReference>
<evidence type="ECO:0000259" key="5">
    <source>
        <dbReference type="Pfam" id="PF10451"/>
    </source>
</evidence>
<dbReference type="Gene3D" id="2.40.50.140">
    <property type="entry name" value="Nucleic acid-binding proteins"/>
    <property type="match status" value="1"/>
</dbReference>
<evidence type="ECO:0000313" key="6">
    <source>
        <dbReference type="EMBL" id="KAG4417331.1"/>
    </source>
</evidence>
<evidence type="ECO:0000256" key="1">
    <source>
        <dbReference type="ARBA" id="ARBA00004574"/>
    </source>
</evidence>
<dbReference type="InterPro" id="IPR018856">
    <property type="entry name" value="Stn1_N"/>
</dbReference>
<protein>
    <recommendedName>
        <fullName evidence="5">CST complex subunit Stn1 N-terminal domain-containing protein</fullName>
    </recommendedName>
</protein>
<evidence type="ECO:0000313" key="7">
    <source>
        <dbReference type="Proteomes" id="UP000664132"/>
    </source>
</evidence>
<evidence type="ECO:0000256" key="2">
    <source>
        <dbReference type="ARBA" id="ARBA00022454"/>
    </source>
</evidence>
<dbReference type="OrthoDB" id="77828at2759"/>
<dbReference type="GO" id="GO:0000781">
    <property type="term" value="C:chromosome, telomeric region"/>
    <property type="evidence" value="ECO:0007669"/>
    <property type="project" value="UniProtKB-SubCell"/>
</dbReference>
<keyword evidence="3" id="KW-0779">Telomere</keyword>
<dbReference type="EMBL" id="JAFJYH010000158">
    <property type="protein sequence ID" value="KAG4417331.1"/>
    <property type="molecule type" value="Genomic_DNA"/>
</dbReference>
<feature type="region of interest" description="Disordered" evidence="4">
    <location>
        <begin position="254"/>
        <end position="284"/>
    </location>
</feature>
<comment type="subcellular location">
    <subcellularLocation>
        <location evidence="1">Chromosome</location>
        <location evidence="1">Telomere</location>
    </subcellularLocation>
</comment>
<accession>A0A8H7TD80</accession>